<dbReference type="SUPFAM" id="SSF53822">
    <property type="entry name" value="Periplasmic binding protein-like I"/>
    <property type="match status" value="1"/>
</dbReference>
<keyword evidence="1" id="KW-0805">Transcription regulation</keyword>
<dbReference type="Gene3D" id="1.10.10.10">
    <property type="entry name" value="Winged helix-like DNA-binding domain superfamily/Winged helix DNA-binding domain"/>
    <property type="match status" value="1"/>
</dbReference>
<dbReference type="RefSeq" id="WP_244681089.1">
    <property type="nucleotide sequence ID" value="NZ_JALIRM010000003.1"/>
</dbReference>
<dbReference type="Proteomes" id="UP001232343">
    <property type="component" value="Unassembled WGS sequence"/>
</dbReference>
<evidence type="ECO:0000256" key="3">
    <source>
        <dbReference type="ARBA" id="ARBA00023163"/>
    </source>
</evidence>
<dbReference type="Pfam" id="PF13377">
    <property type="entry name" value="Peripla_BP_3"/>
    <property type="match status" value="1"/>
</dbReference>
<name>A0ABU0D9N1_9BACI</name>
<feature type="domain" description="HTH gntR-type" evidence="4">
    <location>
        <begin position="4"/>
        <end position="72"/>
    </location>
</feature>
<protein>
    <submittedName>
        <fullName evidence="5">GntR family transcriptional regulator of arabinose operon</fullName>
    </submittedName>
</protein>
<accession>A0ABU0D9N1</accession>
<proteinExistence type="predicted"/>
<dbReference type="InterPro" id="IPR036388">
    <property type="entry name" value="WH-like_DNA-bd_sf"/>
</dbReference>
<dbReference type="InterPro" id="IPR036390">
    <property type="entry name" value="WH_DNA-bd_sf"/>
</dbReference>
<dbReference type="Gene3D" id="3.40.50.2300">
    <property type="match status" value="2"/>
</dbReference>
<sequence>MGKPAKYMMVIDTIKEWIANGDVKPGEKIYSENELAKMFNVSRHTIRQAVGELVHEGLLYREQGAGTFCTSPSESTNVSSQPAAISGKNIGIITTYISDYIFPAIIRGMESYLTSKGYSLIISSTDNDIDKEKQCLEAMLSRNVDGLIIEPSKSSGYNPNIHYYLELEQKNIPYLMINQYYSQLNPPFMILDDEKGGFIATEHLIEQGHDKIIGIFKTDDMQGVYRMKGFIRAFREHKISFLNDTIISYTTEDLTNGLEDRVREVITDPKRIPTGIVCYNDEIALRVINVLREEGLSVPDDISIVGYDNSSLAEASEIKLTSVNHPKTRMGLDAAKWIVDAVENNGKSDKNHITYEPELIVRSSTKAVGKKEALGSVK</sequence>
<dbReference type="CDD" id="cd01541">
    <property type="entry name" value="PBP1_AraR"/>
    <property type="match status" value="1"/>
</dbReference>
<organism evidence="5 6">
    <name type="scientific">Lederbergia wuyishanensis</name>
    <dbReference type="NCBI Taxonomy" id="1347903"/>
    <lineage>
        <taxon>Bacteria</taxon>
        <taxon>Bacillati</taxon>
        <taxon>Bacillota</taxon>
        <taxon>Bacilli</taxon>
        <taxon>Bacillales</taxon>
        <taxon>Bacillaceae</taxon>
        <taxon>Lederbergia</taxon>
    </lineage>
</organism>
<dbReference type="SUPFAM" id="SSF46785">
    <property type="entry name" value="Winged helix' DNA-binding domain"/>
    <property type="match status" value="1"/>
</dbReference>
<gene>
    <name evidence="5" type="ORF">J2S14_003920</name>
</gene>
<keyword evidence="6" id="KW-1185">Reference proteome</keyword>
<evidence type="ECO:0000256" key="2">
    <source>
        <dbReference type="ARBA" id="ARBA00023125"/>
    </source>
</evidence>
<dbReference type="PROSITE" id="PS50949">
    <property type="entry name" value="HTH_GNTR"/>
    <property type="match status" value="1"/>
</dbReference>
<keyword evidence="2" id="KW-0238">DNA-binding</keyword>
<dbReference type="Pfam" id="PF00392">
    <property type="entry name" value="GntR"/>
    <property type="match status" value="1"/>
</dbReference>
<dbReference type="CDD" id="cd07377">
    <property type="entry name" value="WHTH_GntR"/>
    <property type="match status" value="1"/>
</dbReference>
<dbReference type="PRINTS" id="PR00035">
    <property type="entry name" value="HTHGNTR"/>
</dbReference>
<comment type="caution">
    <text evidence="5">The sequence shown here is derived from an EMBL/GenBank/DDBJ whole genome shotgun (WGS) entry which is preliminary data.</text>
</comment>
<evidence type="ECO:0000259" key="4">
    <source>
        <dbReference type="PROSITE" id="PS50949"/>
    </source>
</evidence>
<dbReference type="InterPro" id="IPR033532">
    <property type="entry name" value="AraR_ligand_bind_dom"/>
</dbReference>
<reference evidence="5 6" key="1">
    <citation type="submission" date="2023-07" db="EMBL/GenBank/DDBJ databases">
        <title>Genomic Encyclopedia of Type Strains, Phase IV (KMG-IV): sequencing the most valuable type-strain genomes for metagenomic binning, comparative biology and taxonomic classification.</title>
        <authorList>
            <person name="Goeker M."/>
        </authorList>
    </citation>
    <scope>NUCLEOTIDE SEQUENCE [LARGE SCALE GENOMIC DNA]</scope>
    <source>
        <strain evidence="5 6">DSM 27848</strain>
    </source>
</reference>
<evidence type="ECO:0000256" key="1">
    <source>
        <dbReference type="ARBA" id="ARBA00023015"/>
    </source>
</evidence>
<dbReference type="InterPro" id="IPR000524">
    <property type="entry name" value="Tscrpt_reg_HTH_GntR"/>
</dbReference>
<dbReference type="InterPro" id="IPR046335">
    <property type="entry name" value="LacI/GalR-like_sensor"/>
</dbReference>
<keyword evidence="3" id="KW-0804">Transcription</keyword>
<evidence type="ECO:0000313" key="6">
    <source>
        <dbReference type="Proteomes" id="UP001232343"/>
    </source>
</evidence>
<dbReference type="EMBL" id="JAUSUO010000013">
    <property type="protein sequence ID" value="MDQ0345073.1"/>
    <property type="molecule type" value="Genomic_DNA"/>
</dbReference>
<dbReference type="SMART" id="SM00345">
    <property type="entry name" value="HTH_GNTR"/>
    <property type="match status" value="1"/>
</dbReference>
<dbReference type="PANTHER" id="PTHR30146">
    <property type="entry name" value="LACI-RELATED TRANSCRIPTIONAL REPRESSOR"/>
    <property type="match status" value="1"/>
</dbReference>
<dbReference type="PANTHER" id="PTHR30146:SF150">
    <property type="entry name" value="ARABINOSE METABOLISM TRANSCRIPTIONAL REPRESSOR"/>
    <property type="match status" value="1"/>
</dbReference>
<dbReference type="InterPro" id="IPR028082">
    <property type="entry name" value="Peripla_BP_I"/>
</dbReference>
<evidence type="ECO:0000313" key="5">
    <source>
        <dbReference type="EMBL" id="MDQ0345073.1"/>
    </source>
</evidence>